<evidence type="ECO:0000256" key="1">
    <source>
        <dbReference type="SAM" id="Phobius"/>
    </source>
</evidence>
<keyword evidence="2" id="KW-0732">Signal</keyword>
<organism evidence="3 4">
    <name type="scientific">Desmophyllum pertusum</name>
    <dbReference type="NCBI Taxonomy" id="174260"/>
    <lineage>
        <taxon>Eukaryota</taxon>
        <taxon>Metazoa</taxon>
        <taxon>Cnidaria</taxon>
        <taxon>Anthozoa</taxon>
        <taxon>Hexacorallia</taxon>
        <taxon>Scleractinia</taxon>
        <taxon>Caryophylliina</taxon>
        <taxon>Caryophylliidae</taxon>
        <taxon>Desmophyllum</taxon>
    </lineage>
</organism>
<comment type="caution">
    <text evidence="3">The sequence shown here is derived from an EMBL/GenBank/DDBJ whole genome shotgun (WGS) entry which is preliminary data.</text>
</comment>
<protein>
    <submittedName>
        <fullName evidence="3">Uncharacterized protein</fullName>
    </submittedName>
</protein>
<dbReference type="OrthoDB" id="5983593at2759"/>
<feature type="chain" id="PRO_5040988997" evidence="2">
    <location>
        <begin position="24"/>
        <end position="146"/>
    </location>
</feature>
<dbReference type="EMBL" id="MU825888">
    <property type="protein sequence ID" value="KAJ7384323.1"/>
    <property type="molecule type" value="Genomic_DNA"/>
</dbReference>
<accession>A0A9W9ZP19</accession>
<keyword evidence="1" id="KW-1133">Transmembrane helix</keyword>
<evidence type="ECO:0000256" key="2">
    <source>
        <dbReference type="SAM" id="SignalP"/>
    </source>
</evidence>
<evidence type="ECO:0000313" key="3">
    <source>
        <dbReference type="EMBL" id="KAJ7384323.1"/>
    </source>
</evidence>
<proteinExistence type="predicted"/>
<dbReference type="AlphaFoldDB" id="A0A9W9ZP19"/>
<gene>
    <name evidence="3" type="ORF">OS493_022430</name>
</gene>
<sequence length="146" mass="16411">MQTNFRSFIVTFFVFVALCEVSADCSDSLICCNRMIEILIIAGVIAVCAFFFVQCIIIVCLAHKLKKVEKRLDLVSFSRGSYKFQSQYPGLSFHEKALEETEDMNVNPRARRFSGLPPSTAGASKLNPIAIFDNPNANDKEIWGLY</sequence>
<dbReference type="Proteomes" id="UP001163046">
    <property type="component" value="Unassembled WGS sequence"/>
</dbReference>
<reference evidence="3" key="1">
    <citation type="submission" date="2023-01" db="EMBL/GenBank/DDBJ databases">
        <title>Genome assembly of the deep-sea coral Lophelia pertusa.</title>
        <authorList>
            <person name="Herrera S."/>
            <person name="Cordes E."/>
        </authorList>
    </citation>
    <scope>NUCLEOTIDE SEQUENCE</scope>
    <source>
        <strain evidence="3">USNM1676648</strain>
        <tissue evidence="3">Polyp</tissue>
    </source>
</reference>
<evidence type="ECO:0000313" key="4">
    <source>
        <dbReference type="Proteomes" id="UP001163046"/>
    </source>
</evidence>
<keyword evidence="1" id="KW-0812">Transmembrane</keyword>
<feature type="signal peptide" evidence="2">
    <location>
        <begin position="1"/>
        <end position="23"/>
    </location>
</feature>
<feature type="transmembrane region" description="Helical" evidence="1">
    <location>
        <begin position="39"/>
        <end position="62"/>
    </location>
</feature>
<name>A0A9W9ZP19_9CNID</name>
<keyword evidence="1" id="KW-0472">Membrane</keyword>
<keyword evidence="4" id="KW-1185">Reference proteome</keyword>